<dbReference type="EMBL" id="JAUHGG010000012">
    <property type="protein sequence ID" value="MDS1823856.1"/>
    <property type="molecule type" value="Genomic_DNA"/>
</dbReference>
<gene>
    <name evidence="2" type="ORF">QX249_24755</name>
</gene>
<dbReference type="AlphaFoldDB" id="A0AAW8Q5T3"/>
<dbReference type="Pfam" id="PF03235">
    <property type="entry name" value="GmrSD_N"/>
    <property type="match status" value="1"/>
</dbReference>
<reference evidence="2" key="1">
    <citation type="submission" date="2023-06" db="EMBL/GenBank/DDBJ databases">
        <title>Genomic Diversity of Vibrio spp. and Metagenomic Analysis of Pathogens in Florida Gulf Coastal Waters Following Hurricane Ian.</title>
        <authorList>
            <person name="Brumfield K.D."/>
        </authorList>
    </citation>
    <scope>NUCLEOTIDE SEQUENCE</scope>
    <source>
        <strain evidence="2">WBS2B-138</strain>
    </source>
</reference>
<dbReference type="Proteomes" id="UP001253193">
    <property type="component" value="Unassembled WGS sequence"/>
</dbReference>
<name>A0AAW8Q5T3_VIBPH</name>
<comment type="caution">
    <text evidence="2">The sequence shown here is derived from an EMBL/GenBank/DDBJ whole genome shotgun (WGS) entry which is preliminary data.</text>
</comment>
<dbReference type="InterPro" id="IPR004919">
    <property type="entry name" value="GmrSD_N"/>
</dbReference>
<accession>A0AAW8Q5T3</accession>
<dbReference type="PANTHER" id="PTHR39639:SF1">
    <property type="entry name" value="DUF262 DOMAIN-CONTAINING PROTEIN"/>
    <property type="match status" value="1"/>
</dbReference>
<proteinExistence type="predicted"/>
<organism evidence="2 3">
    <name type="scientific">Vibrio parahaemolyticus</name>
    <dbReference type="NCBI Taxonomy" id="670"/>
    <lineage>
        <taxon>Bacteria</taxon>
        <taxon>Pseudomonadati</taxon>
        <taxon>Pseudomonadota</taxon>
        <taxon>Gammaproteobacteria</taxon>
        <taxon>Vibrionales</taxon>
        <taxon>Vibrionaceae</taxon>
        <taxon>Vibrio</taxon>
    </lineage>
</organism>
<dbReference type="RefSeq" id="WP_311020948.1">
    <property type="nucleotide sequence ID" value="NZ_JAUHGG010000012.1"/>
</dbReference>
<dbReference type="PANTHER" id="PTHR39639">
    <property type="entry name" value="CHROMOSOME 16, WHOLE GENOME SHOTGUN SEQUENCE"/>
    <property type="match status" value="1"/>
</dbReference>
<evidence type="ECO:0000313" key="3">
    <source>
        <dbReference type="Proteomes" id="UP001253193"/>
    </source>
</evidence>
<feature type="domain" description="GmrSD restriction endonucleases N-terminal" evidence="1">
    <location>
        <begin position="35"/>
        <end position="158"/>
    </location>
</feature>
<evidence type="ECO:0000313" key="2">
    <source>
        <dbReference type="EMBL" id="MDS1823856.1"/>
    </source>
</evidence>
<evidence type="ECO:0000259" key="1">
    <source>
        <dbReference type="Pfam" id="PF03235"/>
    </source>
</evidence>
<protein>
    <submittedName>
        <fullName evidence="2">DUF262 domain-containing protein</fullName>
    </submittedName>
</protein>
<sequence length="347" mass="39763">MANLSDLNIGFEASDEAVSSLIMRYDEGDLVVEVDCQRGDVWDTKRSSKLIESVCLGLPLPIFYTFEREEQSELIDGKQRFLSILKFVNNEYKLRNLKALKHLNGKYFKDLTRSEQKQIKSHKLHVYSTHADSDEAKYEIFERLNTGGTTLKAQEIILGLNEGTVSEFAKTVSQKIIDSRQERLASNKHKQLDAKVLQLMFFTENELDSTNATSNKRILHDVLTAPNFEDKLTQDYVDEASTLVSLTKESSYKVSEMLWPERGTQTENHSFREVFIYVFSKIGILANTLSKAEWRVIADPLERKLADFIKEDEENLLAFTYSTSRLPARKLRGQIARELVSSLDSII</sequence>